<evidence type="ECO:0000313" key="2">
    <source>
        <dbReference type="EMBL" id="RLN24255.1"/>
    </source>
</evidence>
<evidence type="ECO:0000313" key="3">
    <source>
        <dbReference type="Proteomes" id="UP000275267"/>
    </source>
</evidence>
<evidence type="ECO:0000256" key="1">
    <source>
        <dbReference type="SAM" id="MobiDB-lite"/>
    </source>
</evidence>
<reference evidence="3" key="1">
    <citation type="journal article" date="2019" name="Nat. Commun.">
        <title>The genome of broomcorn millet.</title>
        <authorList>
            <person name="Zou C."/>
            <person name="Miki D."/>
            <person name="Li D."/>
            <person name="Tang Q."/>
            <person name="Xiao L."/>
            <person name="Rajput S."/>
            <person name="Deng P."/>
            <person name="Jia W."/>
            <person name="Huang R."/>
            <person name="Zhang M."/>
            <person name="Sun Y."/>
            <person name="Hu J."/>
            <person name="Fu X."/>
            <person name="Schnable P.S."/>
            <person name="Li F."/>
            <person name="Zhang H."/>
            <person name="Feng B."/>
            <person name="Zhu X."/>
            <person name="Liu R."/>
            <person name="Schnable J.C."/>
            <person name="Zhu J.-K."/>
            <person name="Zhang H."/>
        </authorList>
    </citation>
    <scope>NUCLEOTIDE SEQUENCE [LARGE SCALE GENOMIC DNA]</scope>
</reference>
<sequence length="279" mass="30088">MHNARVGAAAPQPPPTCCPFFVERLERIGEALLNARRRSDRSSTNVDPKRSPRLSPASQPTNKGGGEAYSDGESSRRHGRRTRSDSALHPAGRRLPLVRWRAASIASGETSPLHPRRGQEGAGRPGHLWLRARAPRPMRRVGNRLVARSVKSFSDPGRSGADRPDADPRLRFALSGPVAEEIDRWRGLAGAGGAGHARRVDVHVHAKMRPGPRARTGPKAPDGDAHRGGDRKPTRARARARARLPVIQARTRGPGWSDESLCLTPPGRTSPSGPAARPG</sequence>
<gene>
    <name evidence="2" type="ORF">C2845_PM07G07150</name>
</gene>
<feature type="region of interest" description="Disordered" evidence="1">
    <location>
        <begin position="147"/>
        <end position="169"/>
    </location>
</feature>
<feature type="region of interest" description="Disordered" evidence="1">
    <location>
        <begin position="207"/>
        <end position="279"/>
    </location>
</feature>
<dbReference type="EMBL" id="PQIB02000004">
    <property type="protein sequence ID" value="RLN24255.1"/>
    <property type="molecule type" value="Genomic_DNA"/>
</dbReference>
<name>A0A3L6SQ83_PANMI</name>
<dbReference type="Proteomes" id="UP000275267">
    <property type="component" value="Unassembled WGS sequence"/>
</dbReference>
<feature type="region of interest" description="Disordered" evidence="1">
    <location>
        <begin position="33"/>
        <end position="93"/>
    </location>
</feature>
<feature type="region of interest" description="Disordered" evidence="1">
    <location>
        <begin position="106"/>
        <end position="127"/>
    </location>
</feature>
<organism evidence="2 3">
    <name type="scientific">Panicum miliaceum</name>
    <name type="common">Proso millet</name>
    <name type="synonym">Broomcorn millet</name>
    <dbReference type="NCBI Taxonomy" id="4540"/>
    <lineage>
        <taxon>Eukaryota</taxon>
        <taxon>Viridiplantae</taxon>
        <taxon>Streptophyta</taxon>
        <taxon>Embryophyta</taxon>
        <taxon>Tracheophyta</taxon>
        <taxon>Spermatophyta</taxon>
        <taxon>Magnoliopsida</taxon>
        <taxon>Liliopsida</taxon>
        <taxon>Poales</taxon>
        <taxon>Poaceae</taxon>
        <taxon>PACMAD clade</taxon>
        <taxon>Panicoideae</taxon>
        <taxon>Panicodae</taxon>
        <taxon>Paniceae</taxon>
        <taxon>Panicinae</taxon>
        <taxon>Panicum</taxon>
        <taxon>Panicum sect. Panicum</taxon>
    </lineage>
</organism>
<proteinExistence type="predicted"/>
<accession>A0A3L6SQ83</accession>
<comment type="caution">
    <text evidence="2">The sequence shown here is derived from an EMBL/GenBank/DDBJ whole genome shotgun (WGS) entry which is preliminary data.</text>
</comment>
<dbReference type="AlphaFoldDB" id="A0A3L6SQ83"/>
<keyword evidence="3" id="KW-1185">Reference proteome</keyword>
<feature type="compositionally biased region" description="Basic and acidic residues" evidence="1">
    <location>
        <begin position="221"/>
        <end position="233"/>
    </location>
</feature>
<feature type="compositionally biased region" description="Basic and acidic residues" evidence="1">
    <location>
        <begin position="160"/>
        <end position="169"/>
    </location>
</feature>
<protein>
    <submittedName>
        <fullName evidence="2">Uncharacterized protein</fullName>
    </submittedName>
</protein>